<evidence type="ECO:0000256" key="1">
    <source>
        <dbReference type="SAM" id="MobiDB-lite"/>
    </source>
</evidence>
<dbReference type="AlphaFoldDB" id="A0AAD5RKC0"/>
<keyword evidence="3" id="KW-1185">Reference proteome</keyword>
<feature type="region of interest" description="Disordered" evidence="1">
    <location>
        <begin position="505"/>
        <end position="552"/>
    </location>
</feature>
<feature type="region of interest" description="Disordered" evidence="1">
    <location>
        <begin position="1"/>
        <end position="28"/>
    </location>
</feature>
<feature type="region of interest" description="Disordered" evidence="1">
    <location>
        <begin position="636"/>
        <end position="690"/>
    </location>
</feature>
<dbReference type="InterPro" id="IPR032675">
    <property type="entry name" value="LRR_dom_sf"/>
</dbReference>
<comment type="caution">
    <text evidence="2">The sequence shown here is derived from an EMBL/GenBank/DDBJ whole genome shotgun (WGS) entry which is preliminary data.</text>
</comment>
<name>A0AAD5RKC0_9PEZI</name>
<dbReference type="Proteomes" id="UP001201980">
    <property type="component" value="Unassembled WGS sequence"/>
</dbReference>
<organism evidence="2 3">
    <name type="scientific">Zalerion maritima</name>
    <dbReference type="NCBI Taxonomy" id="339359"/>
    <lineage>
        <taxon>Eukaryota</taxon>
        <taxon>Fungi</taxon>
        <taxon>Dikarya</taxon>
        <taxon>Ascomycota</taxon>
        <taxon>Pezizomycotina</taxon>
        <taxon>Sordariomycetes</taxon>
        <taxon>Lulworthiomycetidae</taxon>
        <taxon>Lulworthiales</taxon>
        <taxon>Lulworthiaceae</taxon>
        <taxon>Zalerion</taxon>
    </lineage>
</organism>
<feature type="compositionally biased region" description="Polar residues" evidence="1">
    <location>
        <begin position="542"/>
        <end position="552"/>
    </location>
</feature>
<evidence type="ECO:0008006" key="4">
    <source>
        <dbReference type="Google" id="ProtNLM"/>
    </source>
</evidence>
<gene>
    <name evidence="2" type="ORF">MKZ38_006069</name>
</gene>
<feature type="compositionally biased region" description="Basic and acidic residues" evidence="1">
    <location>
        <begin position="1"/>
        <end position="12"/>
    </location>
</feature>
<protein>
    <recommendedName>
        <fullName evidence="4">F-box domain-containing protein</fullName>
    </recommendedName>
</protein>
<evidence type="ECO:0000313" key="3">
    <source>
        <dbReference type="Proteomes" id="UP001201980"/>
    </source>
</evidence>
<proteinExistence type="predicted"/>
<feature type="region of interest" description="Disordered" evidence="1">
    <location>
        <begin position="585"/>
        <end position="610"/>
    </location>
</feature>
<accession>A0AAD5RKC0</accession>
<dbReference type="SUPFAM" id="SSF52047">
    <property type="entry name" value="RNI-like"/>
    <property type="match status" value="1"/>
</dbReference>
<evidence type="ECO:0000313" key="2">
    <source>
        <dbReference type="EMBL" id="KAJ2895879.1"/>
    </source>
</evidence>
<dbReference type="Gene3D" id="3.80.10.10">
    <property type="entry name" value="Ribonuclease Inhibitor"/>
    <property type="match status" value="1"/>
</dbReference>
<reference evidence="2" key="1">
    <citation type="submission" date="2022-07" db="EMBL/GenBank/DDBJ databases">
        <title>Draft genome sequence of Zalerion maritima ATCC 34329, a (micro)plastics degrading marine fungus.</title>
        <authorList>
            <person name="Paco A."/>
            <person name="Goncalves M.F.M."/>
            <person name="Rocha-Santos T.A.P."/>
            <person name="Alves A."/>
        </authorList>
    </citation>
    <scope>NUCLEOTIDE SEQUENCE</scope>
    <source>
        <strain evidence="2">ATCC 34329</strain>
    </source>
</reference>
<sequence length="690" mass="74380">MRFFRKKGDGGKKKAPAFSFPSKSSDPCAYDNDDDNCWPAKPSAKQSAVAGHHNRDRSYGGSDYGNASGMAYHTGFQSRPSHVSAQILARLPSPILERVFGFVCPHSQDESCETCEQSAVDDACMLCDLRDLAHAGIVCKKWRASAVKVMYHSIRIDSVHYCQREATLAEKRKRGSFLDRNADPEDTARSRLVLLSRSVREDPTRLGKRVQFLKTPYMLREAAKSDLARTIAVMPNLRYVDLPEGMYADEPPYATLRLEVQARCPDLRRMTYLGGSERSLAQLAVGNIWTAMETLELKKVNIDPVTLRHALGALTQLRALKVTECPAFADDLLQEYEGIPPLPSVAELILSKAPQVTAAGICAYLAQATTRKSLKVLTLTTTGVKTSTLHQILASAPALAHLSIIDVADTSFPNASNQAPTPPLHSRSLQTLHYEITPSSKAGAFAAAVCQSHYTYLSSSILSGGLSHLQQLYVRDPNFADALIGLPPPPPVPGFAAESNFRQRAGSAGMLPSPTGSLSPPNSGGPFSAQQRPTSFAPPGLRSQNTGRLSTNNPFAHQLAANIPAQLEVFSKGDEDLDWSALQMAPGGYGNQRRGSSHHTRSNSRPISSYGLGADIMGGMTGWGAGDGRRSVMVGDGAGGFLAVPGQQDGPKQRTPSRSAWGSDDDEDLWPGSRPKSSAGAGGAKRDLWR</sequence>
<dbReference type="EMBL" id="JAKWBI020000369">
    <property type="protein sequence ID" value="KAJ2895879.1"/>
    <property type="molecule type" value="Genomic_DNA"/>
</dbReference>